<dbReference type="Proteomes" id="UP001283361">
    <property type="component" value="Unassembled WGS sequence"/>
</dbReference>
<comment type="caution">
    <text evidence="2">The sequence shown here is derived from an EMBL/GenBank/DDBJ whole genome shotgun (WGS) entry which is preliminary data.</text>
</comment>
<name>A0AAE0XMA2_9GAST</name>
<sequence>MASVGRSHRTQDARQGDRRQGRKCIVSPAETGKFDPYAERVRGTIIASRVPTEAGPVPSVSAAARGVELSGLVLSGKRSTATVQTIRINAVWAAMSLSYYSSESLRERIVTSLGVDILLMRLEDPVGLVRQKALGIVRNLFTVVYDPDHRDGPQQVWS</sequence>
<organism evidence="2 3">
    <name type="scientific">Elysia crispata</name>
    <name type="common">lettuce slug</name>
    <dbReference type="NCBI Taxonomy" id="231223"/>
    <lineage>
        <taxon>Eukaryota</taxon>
        <taxon>Metazoa</taxon>
        <taxon>Spiralia</taxon>
        <taxon>Lophotrochozoa</taxon>
        <taxon>Mollusca</taxon>
        <taxon>Gastropoda</taxon>
        <taxon>Heterobranchia</taxon>
        <taxon>Euthyneura</taxon>
        <taxon>Panpulmonata</taxon>
        <taxon>Sacoglossa</taxon>
        <taxon>Placobranchoidea</taxon>
        <taxon>Plakobranchidae</taxon>
        <taxon>Elysia</taxon>
    </lineage>
</organism>
<dbReference type="Gene3D" id="1.25.10.10">
    <property type="entry name" value="Leucine-rich Repeat Variant"/>
    <property type="match status" value="1"/>
</dbReference>
<protein>
    <submittedName>
        <fullName evidence="2">Uncharacterized protein</fullName>
    </submittedName>
</protein>
<reference evidence="2" key="1">
    <citation type="journal article" date="2023" name="G3 (Bethesda)">
        <title>A reference genome for the long-term kleptoplast-retaining sea slug Elysia crispata morphotype clarki.</title>
        <authorList>
            <person name="Eastman K.E."/>
            <person name="Pendleton A.L."/>
            <person name="Shaikh M.A."/>
            <person name="Suttiyut T."/>
            <person name="Ogas R."/>
            <person name="Tomko P."/>
            <person name="Gavelis G."/>
            <person name="Widhalm J.R."/>
            <person name="Wisecaver J.H."/>
        </authorList>
    </citation>
    <scope>NUCLEOTIDE SEQUENCE</scope>
    <source>
        <strain evidence="2">ECLA1</strain>
    </source>
</reference>
<dbReference type="SUPFAM" id="SSF48371">
    <property type="entry name" value="ARM repeat"/>
    <property type="match status" value="1"/>
</dbReference>
<dbReference type="InterPro" id="IPR016024">
    <property type="entry name" value="ARM-type_fold"/>
</dbReference>
<proteinExistence type="predicted"/>
<gene>
    <name evidence="2" type="ORF">RRG08_061861</name>
</gene>
<keyword evidence="3" id="KW-1185">Reference proteome</keyword>
<evidence type="ECO:0000313" key="2">
    <source>
        <dbReference type="EMBL" id="KAK3696085.1"/>
    </source>
</evidence>
<feature type="compositionally biased region" description="Basic and acidic residues" evidence="1">
    <location>
        <begin position="9"/>
        <end position="19"/>
    </location>
</feature>
<evidence type="ECO:0000313" key="3">
    <source>
        <dbReference type="Proteomes" id="UP001283361"/>
    </source>
</evidence>
<evidence type="ECO:0000256" key="1">
    <source>
        <dbReference type="SAM" id="MobiDB-lite"/>
    </source>
</evidence>
<dbReference type="AlphaFoldDB" id="A0AAE0XMA2"/>
<dbReference type="EMBL" id="JAWDGP010008055">
    <property type="protein sequence ID" value="KAK3696085.1"/>
    <property type="molecule type" value="Genomic_DNA"/>
</dbReference>
<dbReference type="InterPro" id="IPR011989">
    <property type="entry name" value="ARM-like"/>
</dbReference>
<feature type="region of interest" description="Disordered" evidence="1">
    <location>
        <begin position="1"/>
        <end position="26"/>
    </location>
</feature>
<accession>A0AAE0XMA2</accession>